<gene>
    <name evidence="1" type="ORF">OXD698_LOCUS49567</name>
</gene>
<reference evidence="1" key="1">
    <citation type="submission" date="2021-02" db="EMBL/GenBank/DDBJ databases">
        <authorList>
            <person name="Nowell W R."/>
        </authorList>
    </citation>
    <scope>NUCLEOTIDE SEQUENCE</scope>
</reference>
<evidence type="ECO:0000313" key="2">
    <source>
        <dbReference type="Proteomes" id="UP000663844"/>
    </source>
</evidence>
<comment type="caution">
    <text evidence="1">The sequence shown here is derived from an EMBL/GenBank/DDBJ whole genome shotgun (WGS) entry which is preliminary data.</text>
</comment>
<feature type="non-terminal residue" evidence="1">
    <location>
        <position position="112"/>
    </location>
</feature>
<dbReference type="PANTHER" id="PTHR46298:SF1">
    <property type="entry name" value="ANDROGLOBIN"/>
    <property type="match status" value="1"/>
</dbReference>
<dbReference type="InterPro" id="IPR053033">
    <property type="entry name" value="Androglobin-like"/>
</dbReference>
<name>A0A820M0V4_9BILA</name>
<dbReference type="Proteomes" id="UP000663844">
    <property type="component" value="Unassembled WGS sequence"/>
</dbReference>
<proteinExistence type="predicted"/>
<dbReference type="PANTHER" id="PTHR46298">
    <property type="entry name" value="ANDROGLOBIN"/>
    <property type="match status" value="1"/>
</dbReference>
<sequence>LIEGKRFRLLPIWPEWNETEINNESWDGVVTIRRKETGGGRARADTKTNISNANAFEDPEGKVELPLSFKVEQWKRPIEFLPYEKPPLIVDSTFGTQNFDLITSNEHLHHNE</sequence>
<evidence type="ECO:0000313" key="1">
    <source>
        <dbReference type="EMBL" id="CAF4365843.1"/>
    </source>
</evidence>
<feature type="non-terminal residue" evidence="1">
    <location>
        <position position="1"/>
    </location>
</feature>
<accession>A0A820M0V4</accession>
<protein>
    <submittedName>
        <fullName evidence="1">Uncharacterized protein</fullName>
    </submittedName>
</protein>
<dbReference type="EMBL" id="CAJOAZ010022450">
    <property type="protein sequence ID" value="CAF4365843.1"/>
    <property type="molecule type" value="Genomic_DNA"/>
</dbReference>
<dbReference type="AlphaFoldDB" id="A0A820M0V4"/>
<organism evidence="1 2">
    <name type="scientific">Adineta steineri</name>
    <dbReference type="NCBI Taxonomy" id="433720"/>
    <lineage>
        <taxon>Eukaryota</taxon>
        <taxon>Metazoa</taxon>
        <taxon>Spiralia</taxon>
        <taxon>Gnathifera</taxon>
        <taxon>Rotifera</taxon>
        <taxon>Eurotatoria</taxon>
        <taxon>Bdelloidea</taxon>
        <taxon>Adinetida</taxon>
        <taxon>Adinetidae</taxon>
        <taxon>Adineta</taxon>
    </lineage>
</organism>